<keyword evidence="1" id="KW-0472">Membrane</keyword>
<comment type="caution">
    <text evidence="2">The sequence shown here is derived from an EMBL/GenBank/DDBJ whole genome shotgun (WGS) entry which is preliminary data.</text>
</comment>
<name>A0AAD7M3S8_QUISA</name>
<accession>A0AAD7M3S8</accession>
<gene>
    <name evidence="2" type="ORF">O6P43_013300</name>
</gene>
<dbReference type="AlphaFoldDB" id="A0AAD7M3S8"/>
<keyword evidence="3" id="KW-1185">Reference proteome</keyword>
<protein>
    <submittedName>
        <fullName evidence="2">UPF0481 protein</fullName>
    </submittedName>
</protein>
<sequence>MTAYLFSFDGLINSAKDVALLHYKGVLHHSLGSNREVAKLINNLCKEVVRDKDESYLYKVVDDANYYCGSSYARTRASLVHYYLSSWVVGISTIGAFFALYLTFIQTASGIAGA</sequence>
<dbReference type="EMBL" id="JARAOO010000005">
    <property type="protein sequence ID" value="KAJ7969322.1"/>
    <property type="molecule type" value="Genomic_DNA"/>
</dbReference>
<dbReference type="PANTHER" id="PTHR31170:SF21">
    <property type="match status" value="1"/>
</dbReference>
<feature type="transmembrane region" description="Helical" evidence="1">
    <location>
        <begin position="82"/>
        <end position="104"/>
    </location>
</feature>
<evidence type="ECO:0000313" key="2">
    <source>
        <dbReference type="EMBL" id="KAJ7969322.1"/>
    </source>
</evidence>
<evidence type="ECO:0000256" key="1">
    <source>
        <dbReference type="SAM" id="Phobius"/>
    </source>
</evidence>
<evidence type="ECO:0000313" key="3">
    <source>
        <dbReference type="Proteomes" id="UP001163823"/>
    </source>
</evidence>
<dbReference type="PANTHER" id="PTHR31170">
    <property type="entry name" value="BNAC04G53230D PROTEIN"/>
    <property type="match status" value="1"/>
</dbReference>
<dbReference type="Proteomes" id="UP001163823">
    <property type="component" value="Chromosome 5"/>
</dbReference>
<keyword evidence="1" id="KW-1133">Transmembrane helix</keyword>
<organism evidence="2 3">
    <name type="scientific">Quillaja saponaria</name>
    <name type="common">Soap bark tree</name>
    <dbReference type="NCBI Taxonomy" id="32244"/>
    <lineage>
        <taxon>Eukaryota</taxon>
        <taxon>Viridiplantae</taxon>
        <taxon>Streptophyta</taxon>
        <taxon>Embryophyta</taxon>
        <taxon>Tracheophyta</taxon>
        <taxon>Spermatophyta</taxon>
        <taxon>Magnoliopsida</taxon>
        <taxon>eudicotyledons</taxon>
        <taxon>Gunneridae</taxon>
        <taxon>Pentapetalae</taxon>
        <taxon>rosids</taxon>
        <taxon>fabids</taxon>
        <taxon>Fabales</taxon>
        <taxon>Quillajaceae</taxon>
        <taxon>Quillaja</taxon>
    </lineage>
</organism>
<dbReference type="InterPro" id="IPR004158">
    <property type="entry name" value="DUF247_pln"/>
</dbReference>
<proteinExistence type="predicted"/>
<dbReference type="Pfam" id="PF03140">
    <property type="entry name" value="DUF247"/>
    <property type="match status" value="1"/>
</dbReference>
<keyword evidence="1" id="KW-0812">Transmembrane</keyword>
<dbReference type="KEGG" id="qsa:O6P43_013300"/>
<reference evidence="2" key="1">
    <citation type="journal article" date="2023" name="Science">
        <title>Elucidation of the pathway for biosynthesis of saponin adjuvants from the soapbark tree.</title>
        <authorList>
            <person name="Reed J."/>
            <person name="Orme A."/>
            <person name="El-Demerdash A."/>
            <person name="Owen C."/>
            <person name="Martin L.B.B."/>
            <person name="Misra R.C."/>
            <person name="Kikuchi S."/>
            <person name="Rejzek M."/>
            <person name="Martin A.C."/>
            <person name="Harkess A."/>
            <person name="Leebens-Mack J."/>
            <person name="Louveau T."/>
            <person name="Stephenson M.J."/>
            <person name="Osbourn A."/>
        </authorList>
    </citation>
    <scope>NUCLEOTIDE SEQUENCE</scope>
    <source>
        <strain evidence="2">S10</strain>
    </source>
</reference>